<dbReference type="SMART" id="SM00891">
    <property type="entry name" value="ERCC4"/>
    <property type="match status" value="1"/>
</dbReference>
<keyword evidence="3" id="KW-1185">Reference proteome</keyword>
<gene>
    <name evidence="2" type="ORF">GCM10009811_32210</name>
</gene>
<reference evidence="3" key="1">
    <citation type="journal article" date="2019" name="Int. J. Syst. Evol. Microbiol.">
        <title>The Global Catalogue of Microorganisms (GCM) 10K type strain sequencing project: providing services to taxonomists for standard genome sequencing and annotation.</title>
        <authorList>
            <consortium name="The Broad Institute Genomics Platform"/>
            <consortium name="The Broad Institute Genome Sequencing Center for Infectious Disease"/>
            <person name="Wu L."/>
            <person name="Ma J."/>
        </authorList>
    </citation>
    <scope>NUCLEOTIDE SEQUENCE [LARGE SCALE GENOMIC DNA]</scope>
    <source>
        <strain evidence="3">JCM 15592</strain>
    </source>
</reference>
<evidence type="ECO:0000259" key="1">
    <source>
        <dbReference type="SMART" id="SM00891"/>
    </source>
</evidence>
<dbReference type="InterPro" id="IPR006166">
    <property type="entry name" value="ERCC4_domain"/>
</dbReference>
<dbReference type="SUPFAM" id="SSF52980">
    <property type="entry name" value="Restriction endonuclease-like"/>
    <property type="match status" value="1"/>
</dbReference>
<dbReference type="InterPro" id="IPR011335">
    <property type="entry name" value="Restrct_endonuc-II-like"/>
</dbReference>
<evidence type="ECO:0000313" key="3">
    <source>
        <dbReference type="Proteomes" id="UP001499938"/>
    </source>
</evidence>
<dbReference type="Gene3D" id="3.40.50.10130">
    <property type="match status" value="1"/>
</dbReference>
<evidence type="ECO:0000313" key="2">
    <source>
        <dbReference type="EMBL" id="GAA1806236.1"/>
    </source>
</evidence>
<feature type="domain" description="ERCC4" evidence="1">
    <location>
        <begin position="128"/>
        <end position="208"/>
    </location>
</feature>
<dbReference type="Proteomes" id="UP001499938">
    <property type="component" value="Unassembled WGS sequence"/>
</dbReference>
<name>A0ABP4Y7L5_9MICO</name>
<protein>
    <recommendedName>
        <fullName evidence="1">ERCC4 domain-containing protein</fullName>
    </recommendedName>
</protein>
<comment type="caution">
    <text evidence="2">The sequence shown here is derived from an EMBL/GenBank/DDBJ whole genome shotgun (WGS) entry which is preliminary data.</text>
</comment>
<organism evidence="2 3">
    <name type="scientific">Nostocoides veronense</name>
    <dbReference type="NCBI Taxonomy" id="330836"/>
    <lineage>
        <taxon>Bacteria</taxon>
        <taxon>Bacillati</taxon>
        <taxon>Actinomycetota</taxon>
        <taxon>Actinomycetes</taxon>
        <taxon>Micrococcales</taxon>
        <taxon>Intrasporangiaceae</taxon>
        <taxon>Nostocoides</taxon>
    </lineage>
</organism>
<accession>A0ABP4Y7L5</accession>
<sequence length="282" mass="31273">MPDPLLVARNPDPDSSLPYLVRIPLGEGIVLRTRETWPRTSKVYCHRHDQAWSDDLEIIAETPLRSVTRRGAAIDIVADRTREARSQFVLTRARGREMIFWQNARVAKAARPNIELPTARGSGVSDLEIVVDTREKYAWKFGHQQASTVKKALPVGDYGVYAEGELIAVVERKSLADLAGALSGGRMAYRLGALEGVPRAAVVVENRYSEIFKLEHVRPALIADALAECQIRWPSVPIVFAENRSLAQEWTYRFLAAAIQEHGHSAAATQLLPDGSDADDRA</sequence>
<dbReference type="Pfam" id="PF02732">
    <property type="entry name" value="ERCC4"/>
    <property type="match status" value="1"/>
</dbReference>
<dbReference type="EMBL" id="BAAAPO010000051">
    <property type="protein sequence ID" value="GAA1806236.1"/>
    <property type="molecule type" value="Genomic_DNA"/>
</dbReference>
<proteinExistence type="predicted"/>
<dbReference type="RefSeq" id="WP_344087873.1">
    <property type="nucleotide sequence ID" value="NZ_BAAAPO010000051.1"/>
</dbReference>